<evidence type="ECO:0000256" key="2">
    <source>
        <dbReference type="SAM" id="Phobius"/>
    </source>
</evidence>
<keyword evidence="2" id="KW-0812">Transmembrane</keyword>
<evidence type="ECO:0000313" key="4">
    <source>
        <dbReference type="EMBL" id="TLS50608.1"/>
    </source>
</evidence>
<name>A0A5R9GB59_9BACL</name>
<reference evidence="4 5" key="1">
    <citation type="submission" date="2019-05" db="EMBL/GenBank/DDBJ databases">
        <authorList>
            <person name="Narsing Rao M.P."/>
            <person name="Li W.J."/>
        </authorList>
    </citation>
    <scope>NUCLEOTIDE SEQUENCE [LARGE SCALE GENOMIC DNA]</scope>
    <source>
        <strain evidence="4 5">SYSU_K30003</strain>
    </source>
</reference>
<feature type="transmembrane region" description="Helical" evidence="2">
    <location>
        <begin position="140"/>
        <end position="160"/>
    </location>
</feature>
<dbReference type="RefSeq" id="WP_138195975.1">
    <property type="nucleotide sequence ID" value="NZ_VCIW01000014.1"/>
</dbReference>
<feature type="transmembrane region" description="Helical" evidence="2">
    <location>
        <begin position="103"/>
        <end position="120"/>
    </location>
</feature>
<dbReference type="OrthoDB" id="198399at2"/>
<dbReference type="InterPro" id="IPR001478">
    <property type="entry name" value="PDZ"/>
</dbReference>
<feature type="region of interest" description="Disordered" evidence="1">
    <location>
        <begin position="419"/>
        <end position="448"/>
    </location>
</feature>
<feature type="domain" description="PDZ" evidence="3">
    <location>
        <begin position="289"/>
        <end position="369"/>
    </location>
</feature>
<keyword evidence="2" id="KW-0472">Membrane</keyword>
<dbReference type="InterPro" id="IPR036034">
    <property type="entry name" value="PDZ_sf"/>
</dbReference>
<evidence type="ECO:0000313" key="5">
    <source>
        <dbReference type="Proteomes" id="UP000309676"/>
    </source>
</evidence>
<feature type="transmembrane region" description="Helical" evidence="2">
    <location>
        <begin position="80"/>
        <end position="96"/>
    </location>
</feature>
<feature type="transmembrane region" description="Helical" evidence="2">
    <location>
        <begin position="12"/>
        <end position="32"/>
    </location>
</feature>
<dbReference type="AlphaFoldDB" id="A0A5R9GB59"/>
<dbReference type="Pfam" id="PF17820">
    <property type="entry name" value="PDZ_6"/>
    <property type="match status" value="1"/>
</dbReference>
<feature type="transmembrane region" description="Helical" evidence="2">
    <location>
        <begin position="252"/>
        <end position="271"/>
    </location>
</feature>
<dbReference type="SMART" id="SM00228">
    <property type="entry name" value="PDZ"/>
    <property type="match status" value="1"/>
</dbReference>
<gene>
    <name evidence="4" type="ORF">FE782_19805</name>
</gene>
<dbReference type="Gene3D" id="2.30.42.10">
    <property type="match status" value="1"/>
</dbReference>
<dbReference type="SUPFAM" id="SSF50156">
    <property type="entry name" value="PDZ domain-like"/>
    <property type="match status" value="1"/>
</dbReference>
<feature type="compositionally biased region" description="Gly residues" evidence="1">
    <location>
        <begin position="421"/>
        <end position="430"/>
    </location>
</feature>
<organism evidence="4 5">
    <name type="scientific">Paenibacillus antri</name>
    <dbReference type="NCBI Taxonomy" id="2582848"/>
    <lineage>
        <taxon>Bacteria</taxon>
        <taxon>Bacillati</taxon>
        <taxon>Bacillota</taxon>
        <taxon>Bacilli</taxon>
        <taxon>Bacillales</taxon>
        <taxon>Paenibacillaceae</taxon>
        <taxon>Paenibacillus</taxon>
    </lineage>
</organism>
<feature type="compositionally biased region" description="Low complexity" evidence="1">
    <location>
        <begin position="431"/>
        <end position="442"/>
    </location>
</feature>
<dbReference type="EMBL" id="VCIW01000014">
    <property type="protein sequence ID" value="TLS50608.1"/>
    <property type="molecule type" value="Genomic_DNA"/>
</dbReference>
<feature type="transmembrane region" description="Helical" evidence="2">
    <location>
        <begin position="180"/>
        <end position="201"/>
    </location>
</feature>
<evidence type="ECO:0000256" key="1">
    <source>
        <dbReference type="SAM" id="MobiDB-lite"/>
    </source>
</evidence>
<keyword evidence="5" id="KW-1185">Reference proteome</keyword>
<feature type="transmembrane region" description="Helical" evidence="2">
    <location>
        <begin position="221"/>
        <end position="240"/>
    </location>
</feature>
<dbReference type="InterPro" id="IPR041489">
    <property type="entry name" value="PDZ_6"/>
</dbReference>
<keyword evidence="2" id="KW-1133">Transmembrane helix</keyword>
<proteinExistence type="predicted"/>
<protein>
    <submittedName>
        <fullName evidence="4">PDZ domain-containing protein</fullName>
    </submittedName>
</protein>
<comment type="caution">
    <text evidence="4">The sequence shown here is derived from an EMBL/GenBank/DDBJ whole genome shotgun (WGS) entry which is preliminary data.</text>
</comment>
<sequence>MDVLNEWLRAFGTLWTSPFYYLALLFVALHARKQTVIERKLFSVKLHSWWSEWWRMLIWGAAVGASVSVVFLFLGAKLSVPALLLLWVLAVLLSFARVRYFCFAYAAGVLGLLQAAVGGIDAATLPPTAATLVFEVQSVHLPSVLTLVGVLHLAEAALVYKMAGRLATPLFFEGKRGKTVGGYQLQGFWPVPLLLLTPMAAGAGIEGALPWPTVFGGDLGSAGWGALAFPVLVGFHSLSLTRLPQSKARMSAFRLGAYGLAVTALGIVVYFVPTWWAAVAAALLCFGLHELIVALDRRGEALASPYFVHDARGLKVLAVVPGSPAAELGIEPGHVLRKVNGIPVHDRAELHAAMRMNAAFMKLEVLNHAGESRFMQRAVYANEHHQLGIVLCPDEHALYVVEFEEGGLFSFLKSRRSSSGGMAGNGGGGERLALPAPSSPSSETTLRM</sequence>
<evidence type="ECO:0000259" key="3">
    <source>
        <dbReference type="SMART" id="SM00228"/>
    </source>
</evidence>
<dbReference type="Proteomes" id="UP000309676">
    <property type="component" value="Unassembled WGS sequence"/>
</dbReference>
<accession>A0A5R9GB59</accession>
<feature type="transmembrane region" description="Helical" evidence="2">
    <location>
        <begin position="53"/>
        <end position="74"/>
    </location>
</feature>